<comment type="subunit">
    <text evidence="3">Homotrimer; associates with NifD.</text>
</comment>
<dbReference type="DNASU" id="2555244"/>
<comment type="similarity">
    <text evidence="2">Belongs to the NifW family.</text>
</comment>
<evidence type="ECO:0000256" key="2">
    <source>
        <dbReference type="ARBA" id="ARBA00008351"/>
    </source>
</evidence>
<gene>
    <name evidence="6" type="primary">hydA</name>
    <name evidence="6" type="ordered locus">WS1384</name>
</gene>
<dbReference type="Pfam" id="PF03206">
    <property type="entry name" value="NifW"/>
    <property type="match status" value="1"/>
</dbReference>
<dbReference type="GO" id="GO:0009399">
    <property type="term" value="P:nitrogen fixation"/>
    <property type="evidence" value="ECO:0007669"/>
    <property type="project" value="InterPro"/>
</dbReference>
<evidence type="ECO:0000313" key="6">
    <source>
        <dbReference type="EMBL" id="CAE10451.1"/>
    </source>
</evidence>
<dbReference type="Proteomes" id="UP000000422">
    <property type="component" value="Chromosome"/>
</dbReference>
<evidence type="ECO:0000256" key="4">
    <source>
        <dbReference type="ARBA" id="ARBA00016274"/>
    </source>
</evidence>
<comment type="function">
    <text evidence="1">May protect the nitrogenase Fe-Mo protein from oxidative damage.</text>
</comment>
<keyword evidence="5" id="KW-0535">Nitrogen fixation</keyword>
<keyword evidence="7" id="KW-1185">Reference proteome</keyword>
<dbReference type="HOGENOM" id="CLU_145318_1_0_7"/>
<dbReference type="STRING" id="273121.WS1384"/>
<protein>
    <recommendedName>
        <fullName evidence="4">Nitrogenase-stabilizing/protective protein NifW</fullName>
    </recommendedName>
</protein>
<organism evidence="7">
    <name type="scientific">Wolinella succinogenes (strain ATCC 29543 / DSM 1740 / CCUG 13145 / JCM 31913 / LMG 7466 / NCTC 11488 / FDC 602W)</name>
    <name type="common">Vibrio succinogenes</name>
    <dbReference type="NCBI Taxonomy" id="273121"/>
    <lineage>
        <taxon>Bacteria</taxon>
        <taxon>Pseudomonadati</taxon>
        <taxon>Campylobacterota</taxon>
        <taxon>Epsilonproteobacteria</taxon>
        <taxon>Campylobacterales</taxon>
        <taxon>Helicobacteraceae</taxon>
        <taxon>Wolinella</taxon>
    </lineage>
</organism>
<dbReference type="InterPro" id="IPR004893">
    <property type="entry name" value="NifW"/>
</dbReference>
<evidence type="ECO:0000313" key="7">
    <source>
        <dbReference type="Proteomes" id="UP000000422"/>
    </source>
</evidence>
<reference evidence="6 7" key="1">
    <citation type="journal article" date="2003" name="Proc. Natl. Acad. Sci. U.S.A.">
        <title>Complete genome sequence and analysis of Wolinella succinogenes.</title>
        <authorList>
            <person name="Baar C."/>
            <person name="Eppinger M."/>
            <person name="Raddatz G."/>
            <person name="Simon JM."/>
            <person name="Lanz C."/>
            <person name="Klimmek O."/>
            <person name="Nandakumar R."/>
            <person name="Gross R."/>
            <person name="Rosinus A."/>
            <person name="Keller H."/>
            <person name="Jagtap P."/>
            <person name="Linke B."/>
            <person name="Meyer F."/>
            <person name="Lederer H."/>
            <person name="Schuster S.C."/>
        </authorList>
    </citation>
    <scope>NUCLEOTIDE SEQUENCE [LARGE SCALE GENOMIC DNA]</scope>
    <source>
        <strain evidence="7">ATCC 29543 / DSM 1740 / CCUG 13145 / JCM 31913 / LMG 7466 / NCTC 11488 / FDC 602W</strain>
    </source>
</reference>
<dbReference type="KEGG" id="wsu:WS1384"/>
<evidence type="ECO:0000256" key="5">
    <source>
        <dbReference type="ARBA" id="ARBA00023231"/>
    </source>
</evidence>
<proteinExistence type="inferred from homology"/>
<sequence length="116" mass="13686">MLHPRRLRLDHKEEKEMQTLQAFERLGQCEEYFEFFGIPYDEKVMRAKRLHILKYFGDTIRKLEWVDASESQKLLLYRNALLAIYQTFLHNAPSAQEVWGESKCAACHSIGECSTC</sequence>
<name>Q7MRG4_WOLSU</name>
<dbReference type="AlphaFoldDB" id="Q7MRG4"/>
<evidence type="ECO:0000256" key="3">
    <source>
        <dbReference type="ARBA" id="ARBA00011284"/>
    </source>
</evidence>
<dbReference type="eggNOG" id="ENOG5032Q79">
    <property type="taxonomic scope" value="Bacteria"/>
</dbReference>
<accession>Q7MRG4</accession>
<evidence type="ECO:0000256" key="1">
    <source>
        <dbReference type="ARBA" id="ARBA00002247"/>
    </source>
</evidence>
<dbReference type="EMBL" id="BX571660">
    <property type="protein sequence ID" value="CAE10451.1"/>
    <property type="molecule type" value="Genomic_DNA"/>
</dbReference>